<proteinExistence type="predicted"/>
<reference evidence="1" key="1">
    <citation type="submission" date="2021-05" db="EMBL/GenBank/DDBJ databases">
        <authorList>
            <person name="Alioto T."/>
            <person name="Alioto T."/>
            <person name="Gomez Garrido J."/>
        </authorList>
    </citation>
    <scope>NUCLEOTIDE SEQUENCE</scope>
</reference>
<accession>A0A8D8ZB59</accession>
<evidence type="ECO:0000313" key="1">
    <source>
        <dbReference type="EMBL" id="CAG6744152.1"/>
    </source>
</evidence>
<sequence length="130" mass="15371">MPDSTSPSIRSIKFGSAVSYVARCIHMELIRHSYKFKQVKGVFLVCSKLYERPTTCLYMQCARLRRTIAQCLFHPFTMSIIINRYHNIVRYHNVSSKEFYNNSNTTLDITLNTKKVRIIVLQRPHTWFLH</sequence>
<name>A0A8D8ZB59_9HEMI</name>
<organism evidence="1">
    <name type="scientific">Cacopsylla melanoneura</name>
    <dbReference type="NCBI Taxonomy" id="428564"/>
    <lineage>
        <taxon>Eukaryota</taxon>
        <taxon>Metazoa</taxon>
        <taxon>Ecdysozoa</taxon>
        <taxon>Arthropoda</taxon>
        <taxon>Hexapoda</taxon>
        <taxon>Insecta</taxon>
        <taxon>Pterygota</taxon>
        <taxon>Neoptera</taxon>
        <taxon>Paraneoptera</taxon>
        <taxon>Hemiptera</taxon>
        <taxon>Sternorrhyncha</taxon>
        <taxon>Psylloidea</taxon>
        <taxon>Psyllidae</taxon>
        <taxon>Psyllinae</taxon>
        <taxon>Cacopsylla</taxon>
    </lineage>
</organism>
<dbReference type="EMBL" id="HBUF01460756">
    <property type="protein sequence ID" value="CAG6744152.1"/>
    <property type="molecule type" value="Transcribed_RNA"/>
</dbReference>
<dbReference type="AlphaFoldDB" id="A0A8D8ZB59"/>
<protein>
    <submittedName>
        <fullName evidence="1">Uncharacterized protein</fullName>
    </submittedName>
</protein>